<keyword evidence="3" id="KW-1185">Reference proteome</keyword>
<gene>
    <name evidence="2" type="ORF">N1028_19695</name>
</gene>
<dbReference type="InterPro" id="IPR007253">
    <property type="entry name" value="Cell_wall-bd_2"/>
</dbReference>
<sequence>MQLRPFRHGVFAAALLTVVALLPATSASAVPVLEAPVCPQAKALTGLAIAPAPALAEPDYNAVIEISAGALPAGVLLTGDRDTKTPYVFRGTPTATGTFTFTVKRIFEDAKPLTTDCTMTVGTPGAVSRIAGTDRYDQAGDIAAAFDGADTVYIASGTKFPDALSAGSVAGLHNAPLLLAGSDSVPAATLAQLDRLRPDDIVLVGGEASLSEGVRRTLADKYTDSEVMRIGGADRYAVSRALIADRQFGSPKTRTAYLATGTSFPDALSASPAAIQVTGPLLLVRESQTSFTAEESTLLTKLGVKNLRIAGGPASVSAALEAHLAKSYTVTRASGADRYEAAVSINKEGFPGTVSTVYLASGTAFADALSAAPVAGVTKSPVYLVKNGCVPNSVLQEIVRLEPAMIVVLGGTATLSPAVESLTSC</sequence>
<dbReference type="GO" id="GO:0005975">
    <property type="term" value="P:carbohydrate metabolic process"/>
    <property type="evidence" value="ECO:0007669"/>
    <property type="project" value="UniProtKB-ARBA"/>
</dbReference>
<evidence type="ECO:0000256" key="1">
    <source>
        <dbReference type="SAM" id="SignalP"/>
    </source>
</evidence>
<name>A0AA41XL00_9MICO</name>
<dbReference type="AlphaFoldDB" id="A0AA41XL00"/>
<proteinExistence type="predicted"/>
<dbReference type="PANTHER" id="PTHR30032">
    <property type="entry name" value="N-ACETYLMURAMOYL-L-ALANINE AMIDASE-RELATED"/>
    <property type="match status" value="1"/>
</dbReference>
<feature type="chain" id="PRO_5041428283" evidence="1">
    <location>
        <begin position="30"/>
        <end position="425"/>
    </location>
</feature>
<dbReference type="InterPro" id="IPR013783">
    <property type="entry name" value="Ig-like_fold"/>
</dbReference>
<dbReference type="Proteomes" id="UP001165587">
    <property type="component" value="Unassembled WGS sequence"/>
</dbReference>
<reference evidence="2" key="1">
    <citation type="submission" date="2022-08" db="EMBL/GenBank/DDBJ databases">
        <authorList>
            <person name="Deng Y."/>
            <person name="Han X.-F."/>
            <person name="Zhang Y.-Q."/>
        </authorList>
    </citation>
    <scope>NUCLEOTIDE SEQUENCE</scope>
    <source>
        <strain evidence="2">CPCC 203407</strain>
    </source>
</reference>
<dbReference type="Gene3D" id="3.40.50.12090">
    <property type="match status" value="2"/>
</dbReference>
<dbReference type="Gene3D" id="2.60.40.10">
    <property type="entry name" value="Immunoglobulins"/>
    <property type="match status" value="1"/>
</dbReference>
<evidence type="ECO:0000313" key="3">
    <source>
        <dbReference type="Proteomes" id="UP001165587"/>
    </source>
</evidence>
<feature type="signal peptide" evidence="1">
    <location>
        <begin position="1"/>
        <end position="29"/>
    </location>
</feature>
<evidence type="ECO:0000313" key="2">
    <source>
        <dbReference type="EMBL" id="MCS5728126.1"/>
    </source>
</evidence>
<protein>
    <submittedName>
        <fullName evidence="2">Cell wall-binding repeat-containing protein</fullName>
    </submittedName>
</protein>
<dbReference type="EMBL" id="JANLCK010000026">
    <property type="protein sequence ID" value="MCS5728126.1"/>
    <property type="molecule type" value="Genomic_DNA"/>
</dbReference>
<keyword evidence="1" id="KW-0732">Signal</keyword>
<dbReference type="RefSeq" id="WP_259531232.1">
    <property type="nucleotide sequence ID" value="NZ_JANLCK010000026.1"/>
</dbReference>
<dbReference type="InterPro" id="IPR051922">
    <property type="entry name" value="Bact_Sporulation_Assoc"/>
</dbReference>
<accession>A0AA41XL00</accession>
<dbReference type="PANTHER" id="PTHR30032:SF8">
    <property type="entry name" value="GERMINATION-SPECIFIC N-ACETYLMURAMOYL-L-ALANINE AMIDASE"/>
    <property type="match status" value="1"/>
</dbReference>
<dbReference type="Pfam" id="PF04122">
    <property type="entry name" value="CW_binding_2"/>
    <property type="match status" value="3"/>
</dbReference>
<comment type="caution">
    <text evidence="2">The sequence shown here is derived from an EMBL/GenBank/DDBJ whole genome shotgun (WGS) entry which is preliminary data.</text>
</comment>
<organism evidence="2 3">
    <name type="scientific">Herbiconiux oxytropis</name>
    <dbReference type="NCBI Taxonomy" id="2970915"/>
    <lineage>
        <taxon>Bacteria</taxon>
        <taxon>Bacillati</taxon>
        <taxon>Actinomycetota</taxon>
        <taxon>Actinomycetes</taxon>
        <taxon>Micrococcales</taxon>
        <taxon>Microbacteriaceae</taxon>
        <taxon>Herbiconiux</taxon>
    </lineage>
</organism>